<dbReference type="GO" id="GO:0000422">
    <property type="term" value="P:autophagy of mitochondrion"/>
    <property type="evidence" value="ECO:0007669"/>
    <property type="project" value="TreeGrafter"/>
</dbReference>
<feature type="region of interest" description="Disordered" evidence="6">
    <location>
        <begin position="306"/>
        <end position="341"/>
    </location>
</feature>
<dbReference type="GO" id="GO:0000045">
    <property type="term" value="P:autophagosome assembly"/>
    <property type="evidence" value="ECO:0007669"/>
    <property type="project" value="TreeGrafter"/>
</dbReference>
<dbReference type="PROSITE" id="PS00108">
    <property type="entry name" value="PROTEIN_KINASE_ST"/>
    <property type="match status" value="1"/>
</dbReference>
<dbReference type="InterPro" id="IPR048941">
    <property type="entry name" value="ATG1-like_MIT2"/>
</dbReference>
<reference evidence="8" key="1">
    <citation type="submission" date="2020-03" db="EMBL/GenBank/DDBJ databases">
        <title>Transcriptomic Profiling of the Digestive Tract of the Rat Flea, Xenopsylla cheopis, Following Blood Feeding and Infection with Yersinia pestis.</title>
        <authorList>
            <person name="Bland D.M."/>
            <person name="Martens C.A."/>
            <person name="Virtaneva K."/>
            <person name="Kanakabandi K."/>
            <person name="Long D."/>
            <person name="Rosenke R."/>
            <person name="Saturday G.A."/>
            <person name="Hoyt F.H."/>
            <person name="Bruno D.P."/>
            <person name="Ribeiro J.M.C."/>
            <person name="Hinnebusch J."/>
        </authorList>
    </citation>
    <scope>NUCLEOTIDE SEQUENCE</scope>
</reference>
<dbReference type="FunFam" id="1.10.510.10:FF:000493">
    <property type="entry name" value="serine/threonine-protein kinase unc-51 isoform X2"/>
    <property type="match status" value="1"/>
</dbReference>
<dbReference type="Gene3D" id="1.10.510.10">
    <property type="entry name" value="Transferase(Phosphotransferase) domain 1"/>
    <property type="match status" value="1"/>
</dbReference>
<dbReference type="InterPro" id="IPR045269">
    <property type="entry name" value="Atg1-like"/>
</dbReference>
<organism evidence="8">
    <name type="scientific">Xenopsylla cheopis</name>
    <name type="common">Oriental rat flea</name>
    <name type="synonym">Pulex cheopis</name>
    <dbReference type="NCBI Taxonomy" id="163159"/>
    <lineage>
        <taxon>Eukaryota</taxon>
        <taxon>Metazoa</taxon>
        <taxon>Ecdysozoa</taxon>
        <taxon>Arthropoda</taxon>
        <taxon>Hexapoda</taxon>
        <taxon>Insecta</taxon>
        <taxon>Pterygota</taxon>
        <taxon>Neoptera</taxon>
        <taxon>Endopterygota</taxon>
        <taxon>Siphonaptera</taxon>
        <taxon>Pulicidae</taxon>
        <taxon>Xenopsyllinae</taxon>
        <taxon>Xenopsylla</taxon>
    </lineage>
</organism>
<dbReference type="GO" id="GO:0048675">
    <property type="term" value="P:axon extension"/>
    <property type="evidence" value="ECO:0007669"/>
    <property type="project" value="TreeGrafter"/>
</dbReference>
<sequence length="797" mass="87580">MRNRHQIVLDVKKFNDTDKNKTHLVVAIKSITKKSLAKSQNLLGKEIKILKELTELHHENVVALLDCKESAHNVYLVMEYCNGGDLADYLSAKGTLSEDTIRLFLCQLAGAMRALHAKGIVHRDLKPQNILLAHTGSRGRTRPENITLKIADFGFARFLQDGVMAATLCGSPMYMAPEVIMSLQYDAKADLWSLGTIVFQCLTGKAPFQAHTPQELKMFYEKNANLSPKIPVGTSPELSDLLRSLLRRNACDRISFDTFFSHSFLQRPDPQTDLPGELPAPLGTLCTPPSATIPIPIKVSPVIQDHLKNDNSDNSPTDSRNSQAESESSSPEETDDFVLVPKNLPSTDVHIDFSDRTRYRMVEPTIISGSPPRPSSLPISEPRPVPSATNRMTCPRNINQAQDPNGPVVSAIPRSQPITMKRSEHRSSQPDISSISPPSVQFVIGTPPGGGRRRSTSGGALSETPPPTNTWQVTPPGSTVHWQMSPKMPHHPTNTSPLRRSGTSSPILSALPKMTSLGSPGLDNNNPPRFGMGPRAITLPETMQAAAQCTPSILDIANQEPITFLAPELPEETLLEREHNETLAKLNFVLALSDCVLELAATRGAPLSSLLEPSHVASSGNRSAVEARRWVVDETGSVGNSQRAEQLVLLIRALHLLSSGLNLATKQLKDGQLQPSATVKNVLSMMNNKYKTTLAESKRLNNSGLLQKASTTNITADKILYNHAIEMCQSAALDELFGNPEECFQRYQTAQILLHSLSQHVSHQQDRILLTKYKDAVEKRLYILQQKGYIYATEDLT</sequence>
<dbReference type="InterPro" id="IPR000719">
    <property type="entry name" value="Prot_kinase_dom"/>
</dbReference>
<dbReference type="GO" id="GO:0005524">
    <property type="term" value="F:ATP binding"/>
    <property type="evidence" value="ECO:0007669"/>
    <property type="project" value="UniProtKB-KW"/>
</dbReference>
<dbReference type="GO" id="GO:0005829">
    <property type="term" value="C:cytosol"/>
    <property type="evidence" value="ECO:0007669"/>
    <property type="project" value="TreeGrafter"/>
</dbReference>
<keyword evidence="4 8" id="KW-0418">Kinase</keyword>
<evidence type="ECO:0000313" key="8">
    <source>
        <dbReference type="EMBL" id="NOV48903.1"/>
    </source>
</evidence>
<keyword evidence="3" id="KW-0547">Nucleotide-binding</keyword>
<name>A0A6M2DRW0_XENCH</name>
<dbReference type="Pfam" id="PF12063">
    <property type="entry name" value="ATG1-like_MIT1"/>
    <property type="match status" value="1"/>
</dbReference>
<evidence type="ECO:0000259" key="7">
    <source>
        <dbReference type="PROSITE" id="PS50011"/>
    </source>
</evidence>
<feature type="region of interest" description="Disordered" evidence="6">
    <location>
        <begin position="365"/>
        <end position="389"/>
    </location>
</feature>
<dbReference type="GO" id="GO:0004674">
    <property type="term" value="F:protein serine/threonine kinase activity"/>
    <property type="evidence" value="ECO:0007669"/>
    <property type="project" value="UniProtKB-KW"/>
</dbReference>
<dbReference type="AlphaFoldDB" id="A0A6M2DRW0"/>
<dbReference type="InterPro" id="IPR022708">
    <property type="entry name" value="Atg1-like_tMIT"/>
</dbReference>
<accession>A0A6M2DRW0</accession>
<evidence type="ECO:0000256" key="4">
    <source>
        <dbReference type="ARBA" id="ARBA00022777"/>
    </source>
</evidence>
<feature type="domain" description="Protein kinase" evidence="7">
    <location>
        <begin position="1"/>
        <end position="265"/>
    </location>
</feature>
<dbReference type="PANTHER" id="PTHR24348:SF22">
    <property type="entry name" value="NON-SPECIFIC SERINE_THREONINE PROTEIN KINASE"/>
    <property type="match status" value="1"/>
</dbReference>
<keyword evidence="2" id="KW-0808">Transferase</keyword>
<dbReference type="Pfam" id="PF00069">
    <property type="entry name" value="Pkinase"/>
    <property type="match status" value="1"/>
</dbReference>
<evidence type="ECO:0000256" key="1">
    <source>
        <dbReference type="ARBA" id="ARBA00012513"/>
    </source>
</evidence>
<dbReference type="SUPFAM" id="SSF56112">
    <property type="entry name" value="Protein kinase-like (PK-like)"/>
    <property type="match status" value="1"/>
</dbReference>
<dbReference type="GO" id="GO:0005776">
    <property type="term" value="C:autophagosome"/>
    <property type="evidence" value="ECO:0007669"/>
    <property type="project" value="TreeGrafter"/>
</dbReference>
<dbReference type="GO" id="GO:0010508">
    <property type="term" value="P:positive regulation of autophagy"/>
    <property type="evidence" value="ECO:0007669"/>
    <property type="project" value="TreeGrafter"/>
</dbReference>
<keyword evidence="5" id="KW-0067">ATP-binding</keyword>
<dbReference type="EC" id="2.7.11.1" evidence="1"/>
<feature type="region of interest" description="Disordered" evidence="6">
    <location>
        <begin position="423"/>
        <end position="509"/>
    </location>
</feature>
<dbReference type="GO" id="GO:0061709">
    <property type="term" value="P:reticulophagy"/>
    <property type="evidence" value="ECO:0007669"/>
    <property type="project" value="TreeGrafter"/>
</dbReference>
<dbReference type="GO" id="GO:0034045">
    <property type="term" value="C:phagophore assembly site membrane"/>
    <property type="evidence" value="ECO:0007669"/>
    <property type="project" value="TreeGrafter"/>
</dbReference>
<dbReference type="EMBL" id="GIIL01005177">
    <property type="protein sequence ID" value="NOV48903.1"/>
    <property type="molecule type" value="Transcribed_RNA"/>
</dbReference>
<keyword evidence="8" id="KW-0723">Serine/threonine-protein kinase</keyword>
<proteinExistence type="predicted"/>
<feature type="compositionally biased region" description="Polar residues" evidence="6">
    <location>
        <begin position="469"/>
        <end position="482"/>
    </location>
</feature>
<dbReference type="SMART" id="SM00220">
    <property type="entry name" value="S_TKc"/>
    <property type="match status" value="1"/>
</dbReference>
<evidence type="ECO:0000256" key="2">
    <source>
        <dbReference type="ARBA" id="ARBA00022679"/>
    </source>
</evidence>
<dbReference type="PANTHER" id="PTHR24348">
    <property type="entry name" value="SERINE/THREONINE-PROTEIN KINASE UNC-51-RELATED"/>
    <property type="match status" value="1"/>
</dbReference>
<feature type="compositionally biased region" description="Pro residues" evidence="6">
    <location>
        <begin position="371"/>
        <end position="385"/>
    </location>
</feature>
<dbReference type="GO" id="GO:0034727">
    <property type="term" value="P:piecemeal microautophagy of the nucleus"/>
    <property type="evidence" value="ECO:0007669"/>
    <property type="project" value="TreeGrafter"/>
</dbReference>
<dbReference type="Pfam" id="PF21127">
    <property type="entry name" value="ATG1-like_MIT2"/>
    <property type="match status" value="1"/>
</dbReference>
<evidence type="ECO:0000256" key="3">
    <source>
        <dbReference type="ARBA" id="ARBA00022741"/>
    </source>
</evidence>
<dbReference type="GO" id="GO:0042594">
    <property type="term" value="P:response to starvation"/>
    <property type="evidence" value="ECO:0007669"/>
    <property type="project" value="TreeGrafter"/>
</dbReference>
<dbReference type="InterPro" id="IPR011009">
    <property type="entry name" value="Kinase-like_dom_sf"/>
</dbReference>
<dbReference type="Gene3D" id="3.30.200.20">
    <property type="entry name" value="Phosphorylase Kinase, domain 1"/>
    <property type="match status" value="1"/>
</dbReference>
<feature type="compositionally biased region" description="Polar residues" evidence="6">
    <location>
        <begin position="312"/>
        <end position="324"/>
    </location>
</feature>
<evidence type="ECO:0000256" key="5">
    <source>
        <dbReference type="ARBA" id="ARBA00022840"/>
    </source>
</evidence>
<feature type="compositionally biased region" description="Polar residues" evidence="6">
    <location>
        <begin position="492"/>
        <end position="507"/>
    </location>
</feature>
<dbReference type="InterPro" id="IPR008271">
    <property type="entry name" value="Ser/Thr_kinase_AS"/>
</dbReference>
<feature type="compositionally biased region" description="Low complexity" evidence="6">
    <location>
        <begin position="429"/>
        <end position="439"/>
    </location>
</feature>
<evidence type="ECO:0000256" key="6">
    <source>
        <dbReference type="SAM" id="MobiDB-lite"/>
    </source>
</evidence>
<protein>
    <recommendedName>
        <fullName evidence="1">non-specific serine/threonine protein kinase</fullName>
        <ecNumber evidence="1">2.7.11.1</ecNumber>
    </recommendedName>
</protein>
<dbReference type="PROSITE" id="PS50011">
    <property type="entry name" value="PROTEIN_KINASE_DOM"/>
    <property type="match status" value="1"/>
</dbReference>